<name>A0ABR1NU96_DIAER</name>
<accession>A0ABR1NU96</accession>
<evidence type="ECO:0008006" key="7">
    <source>
        <dbReference type="Google" id="ProtNLM"/>
    </source>
</evidence>
<dbReference type="InterPro" id="IPR056884">
    <property type="entry name" value="NPHP3-like_N"/>
</dbReference>
<evidence type="ECO:0000259" key="3">
    <source>
        <dbReference type="Pfam" id="PF17109"/>
    </source>
</evidence>
<dbReference type="PANTHER" id="PTHR10039">
    <property type="entry name" value="AMELOGENIN"/>
    <property type="match status" value="1"/>
</dbReference>
<dbReference type="InterPro" id="IPR027417">
    <property type="entry name" value="P-loop_NTPase"/>
</dbReference>
<evidence type="ECO:0000313" key="5">
    <source>
        <dbReference type="EMBL" id="KAK7715646.1"/>
    </source>
</evidence>
<feature type="domain" description="Fungal STAND N-terminal Goodbye" evidence="3">
    <location>
        <begin position="27"/>
        <end position="152"/>
    </location>
</feature>
<evidence type="ECO:0000259" key="4">
    <source>
        <dbReference type="Pfam" id="PF24883"/>
    </source>
</evidence>
<feature type="domain" description="Nephrocystin 3-like N-terminal" evidence="4">
    <location>
        <begin position="309"/>
        <end position="493"/>
    </location>
</feature>
<dbReference type="EMBL" id="JAKNSF020000107">
    <property type="protein sequence ID" value="KAK7715646.1"/>
    <property type="molecule type" value="Genomic_DNA"/>
</dbReference>
<feature type="region of interest" description="Disordered" evidence="2">
    <location>
        <begin position="1"/>
        <end position="21"/>
    </location>
</feature>
<protein>
    <recommendedName>
        <fullName evidence="7">Fungal STAND N-terminal Goodbye domain-containing protein</fullName>
    </recommendedName>
</protein>
<dbReference type="PANTHER" id="PTHR10039:SF17">
    <property type="entry name" value="FUNGAL STAND N-TERMINAL GOODBYE DOMAIN-CONTAINING PROTEIN-RELATED"/>
    <property type="match status" value="1"/>
</dbReference>
<dbReference type="Pfam" id="PF17109">
    <property type="entry name" value="Goodbye"/>
    <property type="match status" value="1"/>
</dbReference>
<dbReference type="Pfam" id="PF24883">
    <property type="entry name" value="NPHP3_N"/>
    <property type="match status" value="1"/>
</dbReference>
<dbReference type="Gene3D" id="3.40.50.300">
    <property type="entry name" value="P-loop containing nucleotide triphosphate hydrolases"/>
    <property type="match status" value="1"/>
</dbReference>
<comment type="caution">
    <text evidence="5">The sequence shown here is derived from an EMBL/GenBank/DDBJ whole genome shotgun (WGS) entry which is preliminary data.</text>
</comment>
<evidence type="ECO:0000313" key="6">
    <source>
        <dbReference type="Proteomes" id="UP001430848"/>
    </source>
</evidence>
<evidence type="ECO:0000256" key="1">
    <source>
        <dbReference type="ARBA" id="ARBA00022737"/>
    </source>
</evidence>
<reference evidence="5 6" key="1">
    <citation type="submission" date="2024-02" db="EMBL/GenBank/DDBJ databases">
        <title>De novo assembly and annotation of 12 fungi associated with fruit tree decline syndrome in Ontario, Canada.</title>
        <authorList>
            <person name="Sulman M."/>
            <person name="Ellouze W."/>
            <person name="Ilyukhin E."/>
        </authorList>
    </citation>
    <scope>NUCLEOTIDE SEQUENCE [LARGE SCALE GENOMIC DNA]</scope>
    <source>
        <strain evidence="5 6">M169</strain>
    </source>
</reference>
<keyword evidence="1" id="KW-0677">Repeat</keyword>
<gene>
    <name evidence="5" type="ORF">SLS63_011402</name>
</gene>
<evidence type="ECO:0000256" key="2">
    <source>
        <dbReference type="SAM" id="MobiDB-lite"/>
    </source>
</evidence>
<dbReference type="InterPro" id="IPR031350">
    <property type="entry name" value="Goodbye_dom"/>
</dbReference>
<sequence length="653" mass="73335">MSELHEQQQVSQDQKPKDGQNAIKELWDQAAKDFETICGKSLRQGKVKTFDDVKRIIEKDRSKTIRASDTAEQDGWEKAKSVGLKSLQCLKLLANVAAQGASLIPMPPIAANMATSALGFVFDIPQAIKGYNDAVNQVFEEISSALAQMRIYESMEKVNEDLLYQIHRVMISVVKLSAHVVNYQQGGKKERALQKVKSIFNNDSGLKDEMDVFKRVLQYQRDVESTVTLAVVVETRQDIVLLIEKNSTLQMTVESTQQGVQSIQQDVQSLRKVTDRNEKRTKIKEALELPSVDTSADTRTRLSEGCYEGTGSWIWTNETYTEWIAPKERNSRCQVLFLSGPLASGKSSACALIARRLEDQQDRTYVAHYFFPKKQESKKQDSEGKKSDSDVSDPVHLALKSMAFQIANVDTIVMNALYSACQDASAIRRASELNVLWERLKVGATGSGATYYLVFDGLENLISSDAESLVKFVLGLQQSEDSKSAGNLRFLVSGQQGMFENLNTRNVLQIRMEEENQSDMRKFISRKLKVEDILQDPKPGSDQYLAREMILERLPKNSKGSYTSLGFGLDNVIHRLRTRGGVKELELMLDQPISGPEAAIDMLQKSLSGEDVNELNELLKWVYPFGDAIDPLSLKQLEQAMVSLICARKRRCD</sequence>
<proteinExistence type="predicted"/>
<dbReference type="Proteomes" id="UP001430848">
    <property type="component" value="Unassembled WGS sequence"/>
</dbReference>
<organism evidence="5 6">
    <name type="scientific">Diaporthe eres</name>
    <name type="common">Phomopsis oblonga</name>
    <dbReference type="NCBI Taxonomy" id="83184"/>
    <lineage>
        <taxon>Eukaryota</taxon>
        <taxon>Fungi</taxon>
        <taxon>Dikarya</taxon>
        <taxon>Ascomycota</taxon>
        <taxon>Pezizomycotina</taxon>
        <taxon>Sordariomycetes</taxon>
        <taxon>Sordariomycetidae</taxon>
        <taxon>Diaporthales</taxon>
        <taxon>Diaporthaceae</taxon>
        <taxon>Diaporthe</taxon>
        <taxon>Diaporthe eres species complex</taxon>
    </lineage>
</organism>
<keyword evidence="6" id="KW-1185">Reference proteome</keyword>